<reference evidence="1" key="1">
    <citation type="submission" date="2023-04" db="EMBL/GenBank/DDBJ databases">
        <title>Draft Genome sequencing of Naganishia species isolated from polar environments using Oxford Nanopore Technology.</title>
        <authorList>
            <person name="Leo P."/>
            <person name="Venkateswaran K."/>
        </authorList>
    </citation>
    <scope>NUCLEOTIDE SEQUENCE</scope>
    <source>
        <strain evidence="1">DBVPG 5303</strain>
    </source>
</reference>
<keyword evidence="2" id="KW-1185">Reference proteome</keyword>
<proteinExistence type="predicted"/>
<name>A0ACC2X8X4_9TREE</name>
<organism evidence="1 2">
    <name type="scientific">Naganishia onofrii</name>
    <dbReference type="NCBI Taxonomy" id="1851511"/>
    <lineage>
        <taxon>Eukaryota</taxon>
        <taxon>Fungi</taxon>
        <taxon>Dikarya</taxon>
        <taxon>Basidiomycota</taxon>
        <taxon>Agaricomycotina</taxon>
        <taxon>Tremellomycetes</taxon>
        <taxon>Filobasidiales</taxon>
        <taxon>Filobasidiaceae</taxon>
        <taxon>Naganishia</taxon>
    </lineage>
</organism>
<comment type="caution">
    <text evidence="1">The sequence shown here is derived from an EMBL/GenBank/DDBJ whole genome shotgun (WGS) entry which is preliminary data.</text>
</comment>
<evidence type="ECO:0000313" key="1">
    <source>
        <dbReference type="EMBL" id="KAJ9120489.1"/>
    </source>
</evidence>
<sequence length="444" mass="47807">MPCFLPIDADSDFSIHNIPFGIFSTTDNIEKRCATRIGETVIDLRELSKGKAFDGVPGFSASLFEQSTLNDFAGQSLETRRAVRSHIQALFTTGSEHSLEKNKDLLAKATHDATKVQLHLPVRVGDYTDFCASEYHTANAGRLMKVPGPPLPPAWNHLPIGYHGRASSVVVSGTPITRPRGLRPPAPGSTEGPSFGPTKSLDMEYEIAAIVGGRGNELGDSLGTGDVLENVFGLTIMNDWSAREIQGFEMIPLGPFNGKNFGTTVSPWIVTLDALRPFKTSLPHRENVPEMASYLHEADNKPTFDIELDMTVIGRTHACDALEPEAPCLLVRTTSTPVSPATNTSQSRFGQMLAHHTVSGCNIQPGDMLGSGTISGPEPKSLACLLEITERGTKPFKTSGGQERVWLQDGDQVDMTAVARRKVDGENANVGFGVCSGVIKPAKV</sequence>
<dbReference type="EMBL" id="JASBWV010000020">
    <property type="protein sequence ID" value="KAJ9120489.1"/>
    <property type="molecule type" value="Genomic_DNA"/>
</dbReference>
<evidence type="ECO:0000313" key="2">
    <source>
        <dbReference type="Proteomes" id="UP001234202"/>
    </source>
</evidence>
<gene>
    <name evidence="1" type="ORF">QFC24_005162</name>
</gene>
<accession>A0ACC2X8X4</accession>
<dbReference type="Proteomes" id="UP001234202">
    <property type="component" value="Unassembled WGS sequence"/>
</dbReference>
<protein>
    <submittedName>
        <fullName evidence="1">Uncharacterized protein</fullName>
    </submittedName>
</protein>